<dbReference type="Proteomes" id="UP000187891">
    <property type="component" value="Unassembled WGS sequence"/>
</dbReference>
<gene>
    <name evidence="1" type="ORF">DSM25559_1862</name>
</gene>
<reference evidence="2" key="1">
    <citation type="submission" date="2016-10" db="EMBL/GenBank/DDBJ databases">
        <authorList>
            <person name="Wibberg D."/>
        </authorList>
    </citation>
    <scope>NUCLEOTIDE SEQUENCE [LARGE SCALE GENOMIC DNA]</scope>
</reference>
<dbReference type="STRING" id="1907666.DSM25559_1862"/>
<accession>A0A1R3TMN7</accession>
<evidence type="ECO:0000313" key="2">
    <source>
        <dbReference type="Proteomes" id="UP000187891"/>
    </source>
</evidence>
<sequence length="165" mass="18671">MSTCLQQTKNDNELFPNYDFVMASNARLKEEEERLRINPLVQLASTYKRIDYQEKTGRNAKVPFFVISSSDLKWIRALVSTLLKICKNQGCLELVSIIGSTASVRDRFGRPQPWLNFLTGLNAKLSKANNDITGSQAKHLVDFLEIVSLSNGALNGIYNIDFRKI</sequence>
<evidence type="ECO:0000313" key="1">
    <source>
        <dbReference type="EMBL" id="SCX19569.1"/>
    </source>
</evidence>
<name>A0A1R3TMN7_9HYPH</name>
<organism evidence="1 2">
    <name type="scientific">Agrobacterium rosae</name>
    <dbReference type="NCBI Taxonomy" id="1972867"/>
    <lineage>
        <taxon>Bacteria</taxon>
        <taxon>Pseudomonadati</taxon>
        <taxon>Pseudomonadota</taxon>
        <taxon>Alphaproteobacteria</taxon>
        <taxon>Hyphomicrobiales</taxon>
        <taxon>Rhizobiaceae</taxon>
        <taxon>Rhizobium/Agrobacterium group</taxon>
        <taxon>Agrobacterium</taxon>
    </lineage>
</organism>
<dbReference type="EMBL" id="FMUE01000003">
    <property type="protein sequence ID" value="SCX19569.1"/>
    <property type="molecule type" value="Genomic_DNA"/>
</dbReference>
<protein>
    <submittedName>
        <fullName evidence="1">Uncharacterized protein</fullName>
    </submittedName>
</protein>
<dbReference type="RefSeq" id="WP_181951718.1">
    <property type="nucleotide sequence ID" value="NZ_FMUE01000003.1"/>
</dbReference>
<proteinExistence type="predicted"/>
<dbReference type="AlphaFoldDB" id="A0A1R3TMN7"/>